<dbReference type="AlphaFoldDB" id="A0A1H6CWQ5"/>
<keyword evidence="2 5" id="KW-0489">Methyltransferase</keyword>
<keyword evidence="6" id="KW-1185">Reference proteome</keyword>
<dbReference type="Proteomes" id="UP000236754">
    <property type="component" value="Unassembled WGS sequence"/>
</dbReference>
<dbReference type="GO" id="GO:0008757">
    <property type="term" value="F:S-adenosylmethionine-dependent methyltransferase activity"/>
    <property type="evidence" value="ECO:0007669"/>
    <property type="project" value="InterPro"/>
</dbReference>
<dbReference type="OrthoDB" id="9797252at2"/>
<evidence type="ECO:0000256" key="1">
    <source>
        <dbReference type="ARBA" id="ARBA00008361"/>
    </source>
</evidence>
<dbReference type="PANTHER" id="PTHR44942">
    <property type="entry name" value="METHYLTRANSF_11 DOMAIN-CONTAINING PROTEIN"/>
    <property type="match status" value="1"/>
</dbReference>
<keyword evidence="3" id="KW-0808">Transferase</keyword>
<evidence type="ECO:0000256" key="3">
    <source>
        <dbReference type="ARBA" id="ARBA00022679"/>
    </source>
</evidence>
<organism evidence="5 6">
    <name type="scientific">Actinacidiphila yanglinensis</name>
    <dbReference type="NCBI Taxonomy" id="310779"/>
    <lineage>
        <taxon>Bacteria</taxon>
        <taxon>Bacillati</taxon>
        <taxon>Actinomycetota</taxon>
        <taxon>Actinomycetes</taxon>
        <taxon>Kitasatosporales</taxon>
        <taxon>Streptomycetaceae</taxon>
        <taxon>Actinacidiphila</taxon>
    </lineage>
</organism>
<dbReference type="InterPro" id="IPR029063">
    <property type="entry name" value="SAM-dependent_MTases_sf"/>
</dbReference>
<keyword evidence="5" id="KW-0830">Ubiquinone</keyword>
<evidence type="ECO:0000256" key="2">
    <source>
        <dbReference type="ARBA" id="ARBA00022603"/>
    </source>
</evidence>
<dbReference type="Pfam" id="PF08241">
    <property type="entry name" value="Methyltransf_11"/>
    <property type="match status" value="1"/>
</dbReference>
<dbReference type="RefSeq" id="WP_103887917.1">
    <property type="nucleotide sequence ID" value="NZ_FNVU01000010.1"/>
</dbReference>
<reference evidence="5 6" key="1">
    <citation type="submission" date="2016-10" db="EMBL/GenBank/DDBJ databases">
        <authorList>
            <person name="de Groot N.N."/>
        </authorList>
    </citation>
    <scope>NUCLEOTIDE SEQUENCE [LARGE SCALE GENOMIC DNA]</scope>
    <source>
        <strain evidence="5 6">CGMCC 4.2023</strain>
    </source>
</reference>
<protein>
    <submittedName>
        <fullName evidence="5">Ubiquinone/menaquinone biosynthesis C-methylase UbiE</fullName>
    </submittedName>
</protein>
<dbReference type="EMBL" id="FNVU01000010">
    <property type="protein sequence ID" value="SEG76826.1"/>
    <property type="molecule type" value="Genomic_DNA"/>
</dbReference>
<dbReference type="InterPro" id="IPR013216">
    <property type="entry name" value="Methyltransf_11"/>
</dbReference>
<evidence type="ECO:0000313" key="6">
    <source>
        <dbReference type="Proteomes" id="UP000236754"/>
    </source>
</evidence>
<feature type="domain" description="Methyltransferase type 11" evidence="4">
    <location>
        <begin position="44"/>
        <end position="133"/>
    </location>
</feature>
<dbReference type="CDD" id="cd02440">
    <property type="entry name" value="AdoMet_MTases"/>
    <property type="match status" value="1"/>
</dbReference>
<evidence type="ECO:0000313" key="5">
    <source>
        <dbReference type="EMBL" id="SEG76826.1"/>
    </source>
</evidence>
<dbReference type="SUPFAM" id="SSF53335">
    <property type="entry name" value="S-adenosyl-L-methionine-dependent methyltransferases"/>
    <property type="match status" value="1"/>
</dbReference>
<accession>A0A1H6CWQ5</accession>
<proteinExistence type="inferred from homology"/>
<dbReference type="GO" id="GO:0032259">
    <property type="term" value="P:methylation"/>
    <property type="evidence" value="ECO:0007669"/>
    <property type="project" value="UniProtKB-KW"/>
</dbReference>
<dbReference type="PANTHER" id="PTHR44942:SF4">
    <property type="entry name" value="METHYLTRANSFERASE TYPE 11 DOMAIN-CONTAINING PROTEIN"/>
    <property type="match status" value="1"/>
</dbReference>
<name>A0A1H6CWQ5_9ACTN</name>
<dbReference type="Gene3D" id="3.40.50.150">
    <property type="entry name" value="Vaccinia Virus protein VP39"/>
    <property type="match status" value="1"/>
</dbReference>
<dbReference type="InterPro" id="IPR051052">
    <property type="entry name" value="Diverse_substrate_MTase"/>
</dbReference>
<evidence type="ECO:0000259" key="4">
    <source>
        <dbReference type="Pfam" id="PF08241"/>
    </source>
</evidence>
<comment type="similarity">
    <text evidence="1">Belongs to the methyltransferase superfamily.</text>
</comment>
<sequence>MADEDATERATVFGSIAEDYARLRPAPCAGAVDWLVPAGARRVLDLAAGAGTLTGMLAARVPEVVAVEPDPRMRSVLAARNPGLTVLDGTAEAIPLPDGGLDAVVVASAWHWFDPVRAVPEVARVLRPGGRLSVVWNGLDDSVPWVDSWRTGLRAARAEREHFPRGERLSEELTAPGSPFAPPEHDVFTCTHPATPADAAALLGTYSRLLLLPEEERRALVAQAEQALHDRPDLLSPDGTVPLPFRSLCWRATRTGPAVPAA</sequence>
<gene>
    <name evidence="5" type="ORF">SAMN05216223_110136</name>
</gene>